<dbReference type="PROSITE" id="PS51898">
    <property type="entry name" value="TYR_RECOMBINASE"/>
    <property type="match status" value="1"/>
</dbReference>
<dbReference type="STRING" id="572547.Amico_1125"/>
<accession>D5EFB7</accession>
<dbReference type="GO" id="GO:0006310">
    <property type="term" value="P:DNA recombination"/>
    <property type="evidence" value="ECO:0007669"/>
    <property type="project" value="UniProtKB-KW"/>
</dbReference>
<dbReference type="EMBL" id="CP001997">
    <property type="protein sequence ID" value="ADE57249.1"/>
    <property type="molecule type" value="Genomic_DNA"/>
</dbReference>
<dbReference type="InterPro" id="IPR050090">
    <property type="entry name" value="Tyrosine_recombinase_XerCD"/>
</dbReference>
<dbReference type="InterPro" id="IPR002104">
    <property type="entry name" value="Integrase_catalytic"/>
</dbReference>
<organism evidence="3 4">
    <name type="scientific">Aminobacterium colombiense (strain DSM 12261 / ALA-1)</name>
    <dbReference type="NCBI Taxonomy" id="572547"/>
    <lineage>
        <taxon>Bacteria</taxon>
        <taxon>Thermotogati</taxon>
        <taxon>Synergistota</taxon>
        <taxon>Synergistia</taxon>
        <taxon>Synergistales</taxon>
        <taxon>Aminobacteriaceae</taxon>
        <taxon>Aminobacterium</taxon>
    </lineage>
</organism>
<dbReference type="KEGG" id="aco:Amico_1125"/>
<evidence type="ECO:0000313" key="3">
    <source>
        <dbReference type="EMBL" id="ADE57249.1"/>
    </source>
</evidence>
<keyword evidence="4" id="KW-1185">Reference proteome</keyword>
<reference evidence="3 4" key="1">
    <citation type="journal article" date="2010" name="Stand. Genomic Sci.">
        <title>Complete genome sequence of Aminobacterium colombiense type strain (ALA-1).</title>
        <authorList>
            <person name="Chertkov O."/>
            <person name="Sikorski J."/>
            <person name="Brambilla E."/>
            <person name="Lapidus A."/>
            <person name="Copeland A."/>
            <person name="Glavina Del Rio T."/>
            <person name="Nolan M."/>
            <person name="Lucas S."/>
            <person name="Tice H."/>
            <person name="Cheng J.F."/>
            <person name="Han C."/>
            <person name="Detter J.C."/>
            <person name="Bruce D."/>
            <person name="Tapia R."/>
            <person name="Goodwin L."/>
            <person name="Pitluck S."/>
            <person name="Liolios K."/>
            <person name="Ivanova N."/>
            <person name="Mavromatis K."/>
            <person name="Ovchinnikova G."/>
            <person name="Pati A."/>
            <person name="Chen A."/>
            <person name="Palaniappan K."/>
            <person name="Land M."/>
            <person name="Hauser L."/>
            <person name="Chang Y.J."/>
            <person name="Jeffries C.D."/>
            <person name="Spring S."/>
            <person name="Rohde M."/>
            <person name="Goker M."/>
            <person name="Bristow J."/>
            <person name="Eisen J.A."/>
            <person name="Markowitz V."/>
            <person name="Hugenholtz P."/>
            <person name="Kyrpides N.C."/>
            <person name="Klenk H.P."/>
        </authorList>
    </citation>
    <scope>NUCLEOTIDE SEQUENCE [LARGE SCALE GENOMIC DNA]</scope>
    <source>
        <strain evidence="4">DSM 12261 / ALA-1</strain>
    </source>
</reference>
<dbReference type="Proteomes" id="UP000002366">
    <property type="component" value="Chromosome"/>
</dbReference>
<sequence length="202" mass="23798">MNTVQPLKDRKQIKAMLKYLHKKNFRDYGWVFMGIHVGLRITDLLKLKVKDVLVEKPGGRRQIRTHINIKENKTRKTRLIKINNPVRDFLREYLTPFKEAEMEYPLFISRKRNKDGSLRSITRQTAYAILKEAKEACGIEESVGTHTIRKTWGYWAYKTTKDIAAIQEIYGHNSAKDTLRYICVDQVQKDFIYESVTFQGIK</sequence>
<protein>
    <submittedName>
        <fullName evidence="3">Integrase family protein</fullName>
    </submittedName>
</protein>
<name>D5EFB7_AMICL</name>
<dbReference type="GO" id="GO:0015074">
    <property type="term" value="P:DNA integration"/>
    <property type="evidence" value="ECO:0007669"/>
    <property type="project" value="InterPro"/>
</dbReference>
<evidence type="ECO:0000313" key="4">
    <source>
        <dbReference type="Proteomes" id="UP000002366"/>
    </source>
</evidence>
<dbReference type="HOGENOM" id="CLU_027562_33_1_0"/>
<evidence type="ECO:0000259" key="2">
    <source>
        <dbReference type="PROSITE" id="PS51898"/>
    </source>
</evidence>
<dbReference type="Gene3D" id="1.10.443.10">
    <property type="entry name" value="Intergrase catalytic core"/>
    <property type="match status" value="1"/>
</dbReference>
<dbReference type="InterPro" id="IPR011010">
    <property type="entry name" value="DNA_brk_join_enz"/>
</dbReference>
<dbReference type="GO" id="GO:0003677">
    <property type="term" value="F:DNA binding"/>
    <property type="evidence" value="ECO:0007669"/>
    <property type="project" value="InterPro"/>
</dbReference>
<dbReference type="eggNOG" id="COG0582">
    <property type="taxonomic scope" value="Bacteria"/>
</dbReference>
<dbReference type="Pfam" id="PF00589">
    <property type="entry name" value="Phage_integrase"/>
    <property type="match status" value="1"/>
</dbReference>
<dbReference type="OrthoDB" id="9788852at2"/>
<dbReference type="PANTHER" id="PTHR30349">
    <property type="entry name" value="PHAGE INTEGRASE-RELATED"/>
    <property type="match status" value="1"/>
</dbReference>
<dbReference type="PANTHER" id="PTHR30349:SF82">
    <property type="entry name" value="INTEGRASE_RECOMBINASE YOEC-RELATED"/>
    <property type="match status" value="1"/>
</dbReference>
<dbReference type="InterPro" id="IPR013762">
    <property type="entry name" value="Integrase-like_cat_sf"/>
</dbReference>
<proteinExistence type="predicted"/>
<dbReference type="SUPFAM" id="SSF56349">
    <property type="entry name" value="DNA breaking-rejoining enzymes"/>
    <property type="match status" value="1"/>
</dbReference>
<gene>
    <name evidence="3" type="ordered locus">Amico_1125</name>
</gene>
<evidence type="ECO:0000256" key="1">
    <source>
        <dbReference type="ARBA" id="ARBA00023172"/>
    </source>
</evidence>
<feature type="domain" description="Tyr recombinase" evidence="2">
    <location>
        <begin position="2"/>
        <end position="194"/>
    </location>
</feature>
<dbReference type="AlphaFoldDB" id="D5EFB7"/>
<keyword evidence="1" id="KW-0233">DNA recombination</keyword>